<evidence type="ECO:0000256" key="1">
    <source>
        <dbReference type="ARBA" id="ARBA00005298"/>
    </source>
</evidence>
<dbReference type="PANTHER" id="PTHR11188">
    <property type="entry name" value="ARRESTIN DOMAIN CONTAINING PROTEIN"/>
    <property type="match status" value="1"/>
</dbReference>
<gene>
    <name evidence="5" type="ORF">IFM53868_06547</name>
</gene>
<feature type="domain" description="Arrestin-like N-terminal" evidence="4">
    <location>
        <begin position="4"/>
        <end position="101"/>
    </location>
</feature>
<evidence type="ECO:0000256" key="3">
    <source>
        <dbReference type="ARBA" id="ARBA00038766"/>
    </source>
</evidence>
<dbReference type="Pfam" id="PF00339">
    <property type="entry name" value="Arrestin_N"/>
    <property type="match status" value="1"/>
</dbReference>
<dbReference type="PANTHER" id="PTHR11188:SF17">
    <property type="entry name" value="FI21816P1"/>
    <property type="match status" value="1"/>
</dbReference>
<sequence>MDIQIQLDRKPPIYTNEDVISGRVILRSEAQMDIATITINLSGTATSRLDLGKLTESHKLFQRNEQIFPPRTCAGWFTSAAVTLSSGEHSFPFSIMFPQVAECYKSSTADAARNQLGSRQPHHLLRNLPPSSGNKYTPEEIRYTLEASVVQQGLIRRTHKATRDVSFHPVSTIRQPLHSLKISKTVNLSTIASELLCPPLTYEVEVELQNGPFLLLGHPIALGVKIMHMNGEKNAISLQDFQTMLRETTEIRARGSIQGFTRSWVVQTMTNLRQPLVAANRPTVGSVLELDDRLWSRHCVPVHLAPTFETCNLIRRYKLEIRLGIEFGRNYTRILEFEFPAYVLLPSFTRFTQSCVGSLEPILDRWERHVPKKE</sequence>
<dbReference type="InterPro" id="IPR011021">
    <property type="entry name" value="Arrestin-like_N"/>
</dbReference>
<proteinExistence type="inferred from homology"/>
<dbReference type="Gene3D" id="2.60.40.640">
    <property type="match status" value="1"/>
</dbReference>
<dbReference type="EMBL" id="BLKG01000075">
    <property type="protein sequence ID" value="GFF91554.1"/>
    <property type="molecule type" value="Genomic_DNA"/>
</dbReference>
<evidence type="ECO:0000259" key="4">
    <source>
        <dbReference type="Pfam" id="PF00339"/>
    </source>
</evidence>
<reference evidence="5 6" key="1">
    <citation type="submission" date="2020-01" db="EMBL/GenBank/DDBJ databases">
        <title>Draft genome sequence of Aspergillus udagawae IFM 53868.</title>
        <authorList>
            <person name="Takahashi H."/>
            <person name="Yaguchi T."/>
        </authorList>
    </citation>
    <scope>NUCLEOTIDE SEQUENCE [LARGE SCALE GENOMIC DNA]</scope>
    <source>
        <strain evidence="5 6">IFM 53868</strain>
    </source>
</reference>
<evidence type="ECO:0000313" key="5">
    <source>
        <dbReference type="EMBL" id="GFF91554.1"/>
    </source>
</evidence>
<evidence type="ECO:0000256" key="2">
    <source>
        <dbReference type="ARBA" id="ARBA00022786"/>
    </source>
</evidence>
<dbReference type="CDD" id="cd22952">
    <property type="entry name" value="ART10-like"/>
    <property type="match status" value="1"/>
</dbReference>
<protein>
    <recommendedName>
        <fullName evidence="4">Arrestin-like N-terminal domain-containing protein</fullName>
    </recommendedName>
</protein>
<comment type="similarity">
    <text evidence="1">Belongs to the arrestin family.</text>
</comment>
<name>A0ABQ1B0N3_9EURO</name>
<evidence type="ECO:0000313" key="6">
    <source>
        <dbReference type="Proteomes" id="UP000465266"/>
    </source>
</evidence>
<comment type="subunit">
    <text evidence="3">Interacts with hulA.</text>
</comment>
<accession>A0ABQ1B0N3</accession>
<dbReference type="InterPro" id="IPR014752">
    <property type="entry name" value="Arrestin-like_C"/>
</dbReference>
<organism evidence="5 6">
    <name type="scientific">Aspergillus udagawae</name>
    <dbReference type="NCBI Taxonomy" id="91492"/>
    <lineage>
        <taxon>Eukaryota</taxon>
        <taxon>Fungi</taxon>
        <taxon>Dikarya</taxon>
        <taxon>Ascomycota</taxon>
        <taxon>Pezizomycotina</taxon>
        <taxon>Eurotiomycetes</taxon>
        <taxon>Eurotiomycetidae</taxon>
        <taxon>Eurotiales</taxon>
        <taxon>Aspergillaceae</taxon>
        <taxon>Aspergillus</taxon>
        <taxon>Aspergillus subgen. Fumigati</taxon>
    </lineage>
</organism>
<comment type="caution">
    <text evidence="5">The sequence shown here is derived from an EMBL/GenBank/DDBJ whole genome shotgun (WGS) entry which is preliminary data.</text>
</comment>
<keyword evidence="6" id="KW-1185">Reference proteome</keyword>
<keyword evidence="2" id="KW-0833">Ubl conjugation pathway</keyword>
<dbReference type="Proteomes" id="UP000465266">
    <property type="component" value="Unassembled WGS sequence"/>
</dbReference>
<dbReference type="InterPro" id="IPR050357">
    <property type="entry name" value="Arrestin_domain-protein"/>
</dbReference>